<evidence type="ECO:0000256" key="1">
    <source>
        <dbReference type="ARBA" id="ARBA00004123"/>
    </source>
</evidence>
<dbReference type="SMART" id="SM00513">
    <property type="entry name" value="SAP"/>
    <property type="match status" value="1"/>
</dbReference>
<feature type="compositionally biased region" description="Basic and acidic residues" evidence="5">
    <location>
        <begin position="742"/>
        <end position="777"/>
    </location>
</feature>
<feature type="region of interest" description="Disordered" evidence="5">
    <location>
        <begin position="480"/>
        <end position="529"/>
    </location>
</feature>
<dbReference type="Proteomes" id="UP000002280">
    <property type="component" value="Chromosome 3"/>
</dbReference>
<keyword evidence="3" id="KW-0539">Nucleus</keyword>
<dbReference type="PROSITE" id="PS50800">
    <property type="entry name" value="SAP"/>
    <property type="match status" value="1"/>
</dbReference>
<keyword evidence="2" id="KW-0694">RNA-binding</keyword>
<keyword evidence="8" id="KW-1185">Reference proteome</keyword>
<dbReference type="Ensembl" id="ENSMODT00000025859.3">
    <property type="protein sequence ID" value="ENSMODP00000025408.3"/>
    <property type="gene ID" value="ENSMODG00000020311.3"/>
</dbReference>
<dbReference type="eggNOG" id="KOG4661">
    <property type="taxonomic scope" value="Eukaryota"/>
</dbReference>
<dbReference type="InParanoid" id="F7G7N8"/>
<feature type="compositionally biased region" description="Basic and acidic residues" evidence="5">
    <location>
        <begin position="120"/>
        <end position="129"/>
    </location>
</feature>
<reference evidence="7" key="3">
    <citation type="submission" date="2025-09" db="UniProtKB">
        <authorList>
            <consortium name="Ensembl"/>
        </authorList>
    </citation>
    <scope>IDENTIFICATION</scope>
</reference>
<keyword evidence="4" id="KW-0175">Coiled coil</keyword>
<feature type="compositionally biased region" description="Basic residues" evidence="5">
    <location>
        <begin position="844"/>
        <end position="853"/>
    </location>
</feature>
<dbReference type="PANTHER" id="PTHR15683">
    <property type="entry name" value="SCAFFOLD ATTACHMENT FACTOR B-RELATED"/>
    <property type="match status" value="1"/>
</dbReference>
<feature type="compositionally biased region" description="Basic and acidic residues" evidence="5">
    <location>
        <begin position="380"/>
        <end position="451"/>
    </location>
</feature>
<feature type="compositionally biased region" description="Basic and acidic residues" evidence="5">
    <location>
        <begin position="163"/>
        <end position="175"/>
    </location>
</feature>
<dbReference type="GO" id="GO:0006357">
    <property type="term" value="P:regulation of transcription by RNA polymerase II"/>
    <property type="evidence" value="ECO:0000318"/>
    <property type="project" value="GO_Central"/>
</dbReference>
<dbReference type="HOGENOM" id="CLU_029263_1_0_1"/>
<dbReference type="InterPro" id="IPR051738">
    <property type="entry name" value="SAF_Modulators"/>
</dbReference>
<dbReference type="InterPro" id="IPR003034">
    <property type="entry name" value="SAP_dom"/>
</dbReference>
<dbReference type="AlphaFoldDB" id="F7G7N8"/>
<proteinExistence type="predicted"/>
<evidence type="ECO:0000313" key="7">
    <source>
        <dbReference type="Ensembl" id="ENSMODP00000025408.3"/>
    </source>
</evidence>
<dbReference type="STRING" id="13616.ENSMODP00000025408"/>
<dbReference type="Bgee" id="ENSMODG00000020311">
    <property type="expression patterns" value="Expressed in extraembryonic membrane and 18 other cell types or tissues"/>
</dbReference>
<evidence type="ECO:0000256" key="4">
    <source>
        <dbReference type="SAM" id="Coils"/>
    </source>
</evidence>
<name>F7G7N8_MONDO</name>
<feature type="domain" description="SAP" evidence="6">
    <location>
        <begin position="23"/>
        <end position="57"/>
    </location>
</feature>
<dbReference type="OMA" id="NDFDHRV"/>
<dbReference type="Pfam" id="PF02037">
    <property type="entry name" value="SAP"/>
    <property type="match status" value="1"/>
</dbReference>
<dbReference type="GeneTree" id="ENSGT00940000156573"/>
<feature type="compositionally biased region" description="Basic and acidic residues" evidence="5">
    <location>
        <begin position="807"/>
        <end position="822"/>
    </location>
</feature>
<dbReference type="InterPro" id="IPR036361">
    <property type="entry name" value="SAP_dom_sf"/>
</dbReference>
<comment type="subcellular location">
    <subcellularLocation>
        <location evidence="1">Nucleus</location>
    </subcellularLocation>
</comment>
<feature type="region of interest" description="Disordered" evidence="5">
    <location>
        <begin position="1"/>
        <end position="21"/>
    </location>
</feature>
<feature type="region of interest" description="Disordered" evidence="5">
    <location>
        <begin position="78"/>
        <end position="235"/>
    </location>
</feature>
<feature type="compositionally biased region" description="Basic and acidic residues" evidence="5">
    <location>
        <begin position="483"/>
        <end position="529"/>
    </location>
</feature>
<feature type="compositionally biased region" description="Basic and acidic residues" evidence="5">
    <location>
        <begin position="722"/>
        <end position="733"/>
    </location>
</feature>
<evidence type="ECO:0000256" key="3">
    <source>
        <dbReference type="ARBA" id="ARBA00023242"/>
    </source>
</evidence>
<dbReference type="SUPFAM" id="SSF68906">
    <property type="entry name" value="SAP domain"/>
    <property type="match status" value="1"/>
</dbReference>
<feature type="compositionally biased region" description="Basic and acidic residues" evidence="5">
    <location>
        <begin position="78"/>
        <end position="88"/>
    </location>
</feature>
<dbReference type="PANTHER" id="PTHR15683:SF5">
    <property type="entry name" value="SAFB-LIKE TRANSCRIPTION MODULATOR"/>
    <property type="match status" value="1"/>
</dbReference>
<feature type="compositionally biased region" description="Acidic residues" evidence="5">
    <location>
        <begin position="176"/>
        <end position="190"/>
    </location>
</feature>
<evidence type="ECO:0000256" key="2">
    <source>
        <dbReference type="ARBA" id="ARBA00022884"/>
    </source>
</evidence>
<accession>F7G7N8</accession>
<evidence type="ECO:0000259" key="6">
    <source>
        <dbReference type="PROSITE" id="PS50800"/>
    </source>
</evidence>
<reference evidence="7 8" key="1">
    <citation type="journal article" date="2007" name="Nature">
        <title>Genome of the marsupial Monodelphis domestica reveals innovation in non-coding sequences.</title>
        <authorList>
            <person name="Mikkelsen T.S."/>
            <person name="Wakefield M.J."/>
            <person name="Aken B."/>
            <person name="Amemiya C.T."/>
            <person name="Chang J.L."/>
            <person name="Duke S."/>
            <person name="Garber M."/>
            <person name="Gentles A.J."/>
            <person name="Goodstadt L."/>
            <person name="Heger A."/>
            <person name="Jurka J."/>
            <person name="Kamal M."/>
            <person name="Mauceli E."/>
            <person name="Searle S.M."/>
            <person name="Sharpe T."/>
            <person name="Baker M.L."/>
            <person name="Batzer M.A."/>
            <person name="Benos P.V."/>
            <person name="Belov K."/>
            <person name="Clamp M."/>
            <person name="Cook A."/>
            <person name="Cuff J."/>
            <person name="Das R."/>
            <person name="Davidow L."/>
            <person name="Deakin J.E."/>
            <person name="Fazzari M.J."/>
            <person name="Glass J.L."/>
            <person name="Grabherr M."/>
            <person name="Greally J.M."/>
            <person name="Gu W."/>
            <person name="Hore T.A."/>
            <person name="Huttley G.A."/>
            <person name="Kleber M."/>
            <person name="Jirtle R.L."/>
            <person name="Koina E."/>
            <person name="Lee J.T."/>
            <person name="Mahony S."/>
            <person name="Marra M.A."/>
            <person name="Miller R.D."/>
            <person name="Nicholls R.D."/>
            <person name="Oda M."/>
            <person name="Papenfuss A.T."/>
            <person name="Parra Z.E."/>
            <person name="Pollock D.D."/>
            <person name="Ray D.A."/>
            <person name="Schein J.E."/>
            <person name="Speed T.P."/>
            <person name="Thompson K."/>
            <person name="VandeBerg J.L."/>
            <person name="Wade C.M."/>
            <person name="Walker J.A."/>
            <person name="Waters P.D."/>
            <person name="Webber C."/>
            <person name="Weidman J.R."/>
            <person name="Xie X."/>
            <person name="Zody M.C."/>
            <person name="Baldwin J."/>
            <person name="Abdouelleil A."/>
            <person name="Abdulkadir J."/>
            <person name="Abebe A."/>
            <person name="Abera B."/>
            <person name="Abreu J."/>
            <person name="Acer S.C."/>
            <person name="Aftuck L."/>
            <person name="Alexander A."/>
            <person name="An P."/>
            <person name="Anderson E."/>
            <person name="Anderson S."/>
            <person name="Arachi H."/>
            <person name="Azer M."/>
            <person name="Bachantsang P."/>
            <person name="Barry A."/>
            <person name="Bayul T."/>
            <person name="Berlin A."/>
            <person name="Bessette D."/>
            <person name="Bloom T."/>
            <person name="Bloom T."/>
            <person name="Boguslavskiy L."/>
            <person name="Bonnet C."/>
            <person name="Boukhgalter B."/>
            <person name="Bourzgui I."/>
            <person name="Brown A."/>
            <person name="Cahill P."/>
            <person name="Channer S."/>
            <person name="Cheshatsang Y."/>
            <person name="Chuda L."/>
            <person name="Citroen M."/>
            <person name="Collymore A."/>
            <person name="Cooke P."/>
            <person name="Costello M."/>
            <person name="D'Aco K."/>
            <person name="Daza R."/>
            <person name="De Haan G."/>
            <person name="DeGray S."/>
            <person name="DeMaso C."/>
            <person name="Dhargay N."/>
            <person name="Dooley K."/>
            <person name="Dooley E."/>
            <person name="Doricent M."/>
            <person name="Dorje P."/>
            <person name="Dorjee K."/>
            <person name="Dupes A."/>
            <person name="Elong R."/>
            <person name="Falk J."/>
            <person name="Farina A."/>
            <person name="Faro S."/>
            <person name="Ferguson D."/>
            <person name="Fisher S."/>
            <person name="Foley C.D."/>
            <person name="Franke A."/>
            <person name="Friedrich D."/>
            <person name="Gadbois L."/>
            <person name="Gearin G."/>
            <person name="Gearin C.R."/>
            <person name="Giannoukos G."/>
            <person name="Goode T."/>
            <person name="Graham J."/>
            <person name="Grandbois E."/>
            <person name="Grewal S."/>
            <person name="Gyaltsen K."/>
            <person name="Hafez N."/>
            <person name="Hagos B."/>
            <person name="Hall J."/>
            <person name="Henson C."/>
            <person name="Hollinger A."/>
            <person name="Honan T."/>
            <person name="Huard M.D."/>
            <person name="Hughes L."/>
            <person name="Hurhula B."/>
            <person name="Husby M.E."/>
            <person name="Kamat A."/>
            <person name="Kanga B."/>
            <person name="Kashin S."/>
            <person name="Khazanovich D."/>
            <person name="Kisner P."/>
            <person name="Lance K."/>
            <person name="Lara M."/>
            <person name="Lee W."/>
            <person name="Lennon N."/>
            <person name="Letendre F."/>
            <person name="LeVine R."/>
            <person name="Lipovsky A."/>
            <person name="Liu X."/>
            <person name="Liu J."/>
            <person name="Liu S."/>
            <person name="Lokyitsang T."/>
            <person name="Lokyitsang Y."/>
            <person name="Lubonja R."/>
            <person name="Lui A."/>
            <person name="MacDonald P."/>
            <person name="Magnisalis V."/>
            <person name="Maru K."/>
            <person name="Matthews C."/>
            <person name="McCusker W."/>
            <person name="McDonough S."/>
            <person name="Mehta T."/>
            <person name="Meldrim J."/>
            <person name="Meneus L."/>
            <person name="Mihai O."/>
            <person name="Mihalev A."/>
            <person name="Mihova T."/>
            <person name="Mittelman R."/>
            <person name="Mlenga V."/>
            <person name="Montmayeur A."/>
            <person name="Mulrain L."/>
            <person name="Navidi A."/>
            <person name="Naylor J."/>
            <person name="Negash T."/>
            <person name="Nguyen T."/>
            <person name="Nguyen N."/>
            <person name="Nicol R."/>
            <person name="Norbu C."/>
            <person name="Norbu N."/>
            <person name="Novod N."/>
            <person name="O'Neill B."/>
            <person name="Osman S."/>
            <person name="Markiewicz E."/>
            <person name="Oyono O.L."/>
            <person name="Patti C."/>
            <person name="Phunkhang P."/>
            <person name="Pierre F."/>
            <person name="Priest M."/>
            <person name="Raghuraman S."/>
            <person name="Rege F."/>
            <person name="Reyes R."/>
            <person name="Rise C."/>
            <person name="Rogov P."/>
            <person name="Ross K."/>
            <person name="Ryan E."/>
            <person name="Settipalli S."/>
            <person name="Shea T."/>
            <person name="Sherpa N."/>
            <person name="Shi L."/>
            <person name="Shih D."/>
            <person name="Sparrow T."/>
            <person name="Spaulding J."/>
            <person name="Stalker J."/>
            <person name="Stange-Thomann N."/>
            <person name="Stavropoulos S."/>
            <person name="Stone C."/>
            <person name="Strader C."/>
            <person name="Tesfaye S."/>
            <person name="Thomson T."/>
            <person name="Thoulutsang Y."/>
            <person name="Thoulutsang D."/>
            <person name="Topham K."/>
            <person name="Topping I."/>
            <person name="Tsamla T."/>
            <person name="Vassiliev H."/>
            <person name="Vo A."/>
            <person name="Wangchuk T."/>
            <person name="Wangdi T."/>
            <person name="Weiand M."/>
            <person name="Wilkinson J."/>
            <person name="Wilson A."/>
            <person name="Yadav S."/>
            <person name="Young G."/>
            <person name="Yu Q."/>
            <person name="Zembek L."/>
            <person name="Zhong D."/>
            <person name="Zimmer A."/>
            <person name="Zwirko Z."/>
            <person name="Jaffe D.B."/>
            <person name="Alvarez P."/>
            <person name="Brockman W."/>
            <person name="Butler J."/>
            <person name="Chin C."/>
            <person name="Gnerre S."/>
            <person name="MacCallum I."/>
            <person name="Graves J.A."/>
            <person name="Ponting C.P."/>
            <person name="Breen M."/>
            <person name="Samollow P.B."/>
            <person name="Lander E.S."/>
            <person name="Lindblad-Toh K."/>
        </authorList>
    </citation>
    <scope>NUCLEOTIDE SEQUENCE [LARGE SCALE GENOMIC DNA]</scope>
</reference>
<sequence>MTSTASDSSTAMVAASEQSKSKISDLRVSDLRLELKRRNLLCRGVKTALIARLKQAIEEEGGDPDYVDLSSSCDTLKKKAGAESKSEIEETDDLSEDASEKDNLLFKESQSENSETSDLNGHDKLKDSEEVGENDEYNNSKDFSTAGHKKGHELKQVEAIQGKVKDLKNQENEGQDREDDTILTIPDIEEEKEKDTIGSGDGTQEVPNHLPSEEKLDEADQWVHEEREGNVPVKESEDDILLTIQAEDIIFMDFDGDDLETDKNVKITESEASKPEDGQDAFAKSLEKESKDYELNKSHKDGKKEEQVKGDTAKKETRKNPKKAESEDKEKDTFKKGPLSTEASCQTKNSSKKSKESKTLSSSIAHLPLTEIPGQQISVEKIKGDPSKKELKKESDEKSSSGRNTRDRRFTTNDKTNKTQVSTKKEDKKSDKKESKDCRRAEDKDEKDVNRPKSPTSVLIKKREEIKQISVKSPSHVVIFDQTKGDHSRFARREKCDKLARNKERARQDGKDKDYKSQKDISSLEKLKDQRMPEQLVSLERTQAMELRRQREIVEMHREWERIRMFREEEELQLFQRERERLKIERQKLERERMERKRLEEERIQIRYERLKEAERFAREREELRRQQQQLRYEQEKRNSLKRPRDVDHWRDDSYWNKSKKLSHDTDARFRHGSDYNRQQNRFYYFDHRERTQFPEDTASLDASTFERQEHFVSQGERKKKYPIEQREEDPGFEKYPPNFSDSRRNEPPPSRNELRDTERQEMWGDRIERPVHDRSGASRRYPREGGANPLRQTSWNHEGGMNTEKWNTKIERPERSGREVSGHVIGGNGNSSSGYGSRDGDRGKRKWWTAGF</sequence>
<dbReference type="FunFam" id="1.10.720.30:FF:000010">
    <property type="entry name" value="SAFB-like transcription modulator isoform X2"/>
    <property type="match status" value="1"/>
</dbReference>
<feature type="region of interest" description="Disordered" evidence="5">
    <location>
        <begin position="255"/>
        <end position="461"/>
    </location>
</feature>
<evidence type="ECO:0000256" key="5">
    <source>
        <dbReference type="SAM" id="MobiDB-lite"/>
    </source>
</evidence>
<organism evidence="7 8">
    <name type="scientific">Monodelphis domestica</name>
    <name type="common">Gray short-tailed opossum</name>
    <dbReference type="NCBI Taxonomy" id="13616"/>
    <lineage>
        <taxon>Eukaryota</taxon>
        <taxon>Metazoa</taxon>
        <taxon>Chordata</taxon>
        <taxon>Craniata</taxon>
        <taxon>Vertebrata</taxon>
        <taxon>Euteleostomi</taxon>
        <taxon>Mammalia</taxon>
        <taxon>Metatheria</taxon>
        <taxon>Didelphimorphia</taxon>
        <taxon>Didelphidae</taxon>
        <taxon>Monodelphis</taxon>
    </lineage>
</organism>
<feature type="compositionally biased region" description="Basic and acidic residues" evidence="5">
    <location>
        <begin position="285"/>
        <end position="335"/>
    </location>
</feature>
<feature type="compositionally biased region" description="Low complexity" evidence="5">
    <location>
        <begin position="1"/>
        <end position="16"/>
    </location>
</feature>
<dbReference type="GO" id="GO:0050684">
    <property type="term" value="P:regulation of mRNA processing"/>
    <property type="evidence" value="ECO:0000318"/>
    <property type="project" value="GO_Central"/>
</dbReference>
<reference evidence="7" key="2">
    <citation type="submission" date="2025-08" db="UniProtKB">
        <authorList>
            <consortium name="Ensembl"/>
        </authorList>
    </citation>
    <scope>IDENTIFICATION</scope>
</reference>
<feature type="coiled-coil region" evidence="4">
    <location>
        <begin position="565"/>
        <end position="639"/>
    </location>
</feature>
<feature type="compositionally biased region" description="Basic and acidic residues" evidence="5">
    <location>
        <begin position="261"/>
        <end position="277"/>
    </location>
</feature>
<dbReference type="Gene3D" id="1.10.720.30">
    <property type="entry name" value="SAP domain"/>
    <property type="match status" value="1"/>
</dbReference>
<protein>
    <recommendedName>
        <fullName evidence="6">SAP domain-containing protein</fullName>
    </recommendedName>
</protein>
<feature type="region of interest" description="Disordered" evidence="5">
    <location>
        <begin position="709"/>
        <end position="853"/>
    </location>
</feature>
<dbReference type="GO" id="GO:0003723">
    <property type="term" value="F:RNA binding"/>
    <property type="evidence" value="ECO:0007669"/>
    <property type="project" value="UniProtKB-KW"/>
</dbReference>
<evidence type="ECO:0000313" key="8">
    <source>
        <dbReference type="Proteomes" id="UP000002280"/>
    </source>
</evidence>
<dbReference type="GO" id="GO:0043565">
    <property type="term" value="F:sequence-specific DNA binding"/>
    <property type="evidence" value="ECO:0000318"/>
    <property type="project" value="GO_Central"/>
</dbReference>
<dbReference type="GO" id="GO:0005634">
    <property type="term" value="C:nucleus"/>
    <property type="evidence" value="ECO:0000318"/>
    <property type="project" value="GO_Central"/>
</dbReference>